<evidence type="ECO:0000256" key="2">
    <source>
        <dbReference type="ARBA" id="ARBA00023015"/>
    </source>
</evidence>
<dbReference type="InterPro" id="IPR036388">
    <property type="entry name" value="WH-like_DNA-bd_sf"/>
</dbReference>
<dbReference type="eggNOG" id="COG1595">
    <property type="taxonomic scope" value="Bacteria"/>
</dbReference>
<dbReference type="InterPro" id="IPR013325">
    <property type="entry name" value="RNA_pol_sigma_r2"/>
</dbReference>
<dbReference type="PANTHER" id="PTHR43133:SF8">
    <property type="entry name" value="RNA POLYMERASE SIGMA FACTOR HI_1459-RELATED"/>
    <property type="match status" value="1"/>
</dbReference>
<keyword evidence="2" id="KW-0805">Transcription regulation</keyword>
<evidence type="ECO:0000259" key="6">
    <source>
        <dbReference type="Pfam" id="PF04542"/>
    </source>
</evidence>
<dbReference type="CDD" id="cd06171">
    <property type="entry name" value="Sigma70_r4"/>
    <property type="match status" value="1"/>
</dbReference>
<dbReference type="GO" id="GO:0016987">
    <property type="term" value="F:sigma factor activity"/>
    <property type="evidence" value="ECO:0007669"/>
    <property type="project" value="UniProtKB-KW"/>
</dbReference>
<dbReference type="InterPro" id="IPR013249">
    <property type="entry name" value="RNA_pol_sigma70_r4_t2"/>
</dbReference>
<dbReference type="Pfam" id="PF04542">
    <property type="entry name" value="Sigma70_r2"/>
    <property type="match status" value="1"/>
</dbReference>
<dbReference type="InterPro" id="IPR039425">
    <property type="entry name" value="RNA_pol_sigma-70-like"/>
</dbReference>
<dbReference type="GO" id="GO:0006352">
    <property type="term" value="P:DNA-templated transcription initiation"/>
    <property type="evidence" value="ECO:0007669"/>
    <property type="project" value="InterPro"/>
</dbReference>
<dbReference type="Proteomes" id="UP000004508">
    <property type="component" value="Unassembled WGS sequence"/>
</dbReference>
<keyword evidence="5" id="KW-0804">Transcription</keyword>
<comment type="caution">
    <text evidence="8">The sequence shown here is derived from an EMBL/GenBank/DDBJ whole genome shotgun (WGS) entry which is preliminary data.</text>
</comment>
<evidence type="ECO:0000256" key="5">
    <source>
        <dbReference type="ARBA" id="ARBA00023163"/>
    </source>
</evidence>
<comment type="similarity">
    <text evidence="1">Belongs to the sigma-70 factor family. ECF subfamily.</text>
</comment>
<evidence type="ECO:0000256" key="4">
    <source>
        <dbReference type="ARBA" id="ARBA00023125"/>
    </source>
</evidence>
<evidence type="ECO:0000313" key="9">
    <source>
        <dbReference type="Proteomes" id="UP000004508"/>
    </source>
</evidence>
<gene>
    <name evidence="8" type="ORF">Krac_11888</name>
</gene>
<dbReference type="InParanoid" id="D6TE99"/>
<dbReference type="GO" id="GO:0003677">
    <property type="term" value="F:DNA binding"/>
    <property type="evidence" value="ECO:0007669"/>
    <property type="project" value="UniProtKB-KW"/>
</dbReference>
<reference evidence="8 9" key="1">
    <citation type="journal article" date="2011" name="Stand. Genomic Sci.">
        <title>Non-contiguous finished genome sequence and contextual data of the filamentous soil bacterium Ktedonobacter racemifer type strain (SOSP1-21).</title>
        <authorList>
            <person name="Chang Y.J."/>
            <person name="Land M."/>
            <person name="Hauser L."/>
            <person name="Chertkov O."/>
            <person name="Del Rio T.G."/>
            <person name="Nolan M."/>
            <person name="Copeland A."/>
            <person name="Tice H."/>
            <person name="Cheng J.F."/>
            <person name="Lucas S."/>
            <person name="Han C."/>
            <person name="Goodwin L."/>
            <person name="Pitluck S."/>
            <person name="Ivanova N."/>
            <person name="Ovchinikova G."/>
            <person name="Pati A."/>
            <person name="Chen A."/>
            <person name="Palaniappan K."/>
            <person name="Mavromatis K."/>
            <person name="Liolios K."/>
            <person name="Brettin T."/>
            <person name="Fiebig A."/>
            <person name="Rohde M."/>
            <person name="Abt B."/>
            <person name="Goker M."/>
            <person name="Detter J.C."/>
            <person name="Woyke T."/>
            <person name="Bristow J."/>
            <person name="Eisen J.A."/>
            <person name="Markowitz V."/>
            <person name="Hugenholtz P."/>
            <person name="Kyrpides N.C."/>
            <person name="Klenk H.P."/>
            <person name="Lapidus A."/>
        </authorList>
    </citation>
    <scope>NUCLEOTIDE SEQUENCE [LARGE SCALE GENOMIC DNA]</scope>
    <source>
        <strain evidence="9">DSM 44963</strain>
    </source>
</reference>
<dbReference type="SUPFAM" id="SSF88946">
    <property type="entry name" value="Sigma2 domain of RNA polymerase sigma factors"/>
    <property type="match status" value="1"/>
</dbReference>
<evidence type="ECO:0000313" key="8">
    <source>
        <dbReference type="EMBL" id="EFH90272.1"/>
    </source>
</evidence>
<dbReference type="NCBIfam" id="TIGR02937">
    <property type="entry name" value="sigma70-ECF"/>
    <property type="match status" value="1"/>
</dbReference>
<dbReference type="Gene3D" id="1.10.10.10">
    <property type="entry name" value="Winged helix-like DNA-binding domain superfamily/Winged helix DNA-binding domain"/>
    <property type="match status" value="1"/>
</dbReference>
<dbReference type="Pfam" id="PF08281">
    <property type="entry name" value="Sigma70_r4_2"/>
    <property type="match status" value="1"/>
</dbReference>
<evidence type="ECO:0000256" key="1">
    <source>
        <dbReference type="ARBA" id="ARBA00010641"/>
    </source>
</evidence>
<evidence type="ECO:0000256" key="3">
    <source>
        <dbReference type="ARBA" id="ARBA00023082"/>
    </source>
</evidence>
<dbReference type="STRING" id="485913.Krac_11888"/>
<feature type="domain" description="RNA polymerase sigma-70 region 2" evidence="6">
    <location>
        <begin position="53"/>
        <end position="120"/>
    </location>
</feature>
<dbReference type="InterPro" id="IPR014284">
    <property type="entry name" value="RNA_pol_sigma-70_dom"/>
</dbReference>
<proteinExistence type="inferred from homology"/>
<evidence type="ECO:0000259" key="7">
    <source>
        <dbReference type="Pfam" id="PF08281"/>
    </source>
</evidence>
<keyword evidence="9" id="KW-1185">Reference proteome</keyword>
<sequence length="235" mass="26455">MGFCATLAGVAGIRATPSLRREAREGMSKHTPEDEAWLIARSKRGDLEAFNQLVERYQQLMYASALRVLGNADAAADVTQDAFFSAFRHIQSFKGGSSFRAWLLRIGSNLACDYWRYKQRHPAASLDELTDDDEPHTQEALGALVDTHLSDNPEARLLNQELQELIQTGLQQLPLDQRVAVVLCDIEGFSYEEVAASTQSTLGTVRSRISRGRTKLRQYLSQHRELLPRDYRLTS</sequence>
<dbReference type="Gene3D" id="1.10.1740.10">
    <property type="match status" value="1"/>
</dbReference>
<dbReference type="AlphaFoldDB" id="D6TE99"/>
<dbReference type="InterPro" id="IPR013324">
    <property type="entry name" value="RNA_pol_sigma_r3/r4-like"/>
</dbReference>
<keyword evidence="3" id="KW-0731">Sigma factor</keyword>
<keyword evidence="4" id="KW-0238">DNA-binding</keyword>
<protein>
    <submittedName>
        <fullName evidence="8">RNA polymerase, sigma-24 subunit, ECF subfamily</fullName>
    </submittedName>
</protein>
<accession>D6TE99</accession>
<dbReference type="SUPFAM" id="SSF88659">
    <property type="entry name" value="Sigma3 and sigma4 domains of RNA polymerase sigma factors"/>
    <property type="match status" value="1"/>
</dbReference>
<feature type="domain" description="RNA polymerase sigma factor 70 region 4 type 2" evidence="7">
    <location>
        <begin position="164"/>
        <end position="216"/>
    </location>
</feature>
<dbReference type="InterPro" id="IPR007627">
    <property type="entry name" value="RNA_pol_sigma70_r2"/>
</dbReference>
<dbReference type="PANTHER" id="PTHR43133">
    <property type="entry name" value="RNA POLYMERASE ECF-TYPE SIGMA FACTO"/>
    <property type="match status" value="1"/>
</dbReference>
<organism evidence="8 9">
    <name type="scientific">Ktedonobacter racemifer DSM 44963</name>
    <dbReference type="NCBI Taxonomy" id="485913"/>
    <lineage>
        <taxon>Bacteria</taxon>
        <taxon>Bacillati</taxon>
        <taxon>Chloroflexota</taxon>
        <taxon>Ktedonobacteria</taxon>
        <taxon>Ktedonobacterales</taxon>
        <taxon>Ktedonobacteraceae</taxon>
        <taxon>Ktedonobacter</taxon>
    </lineage>
</organism>
<dbReference type="EMBL" id="ADVG01000001">
    <property type="protein sequence ID" value="EFH90272.1"/>
    <property type="molecule type" value="Genomic_DNA"/>
</dbReference>
<name>D6TE99_KTERA</name>